<dbReference type="PANTHER" id="PTHR18863">
    <property type="entry name" value="TSEC-2-RELATED"/>
    <property type="match status" value="1"/>
</dbReference>
<reference evidence="4 5" key="2">
    <citation type="submission" date="2023-11" db="UniProtKB">
        <authorList>
            <consortium name="WormBaseParasite"/>
        </authorList>
    </citation>
    <scope>IDENTIFICATION</scope>
</reference>
<evidence type="ECO:0000313" key="4">
    <source>
        <dbReference type="WBParaSite" id="TREG1_70690.2"/>
    </source>
</evidence>
<protein>
    <recommendedName>
        <fullName evidence="6">Coiled-coil domain-containing protein 170</fullName>
    </recommendedName>
</protein>
<keyword evidence="1" id="KW-0175">Coiled coil</keyword>
<dbReference type="InterPro" id="IPR039139">
    <property type="entry name" value="CCDC170-like"/>
</dbReference>
<sequence>MDYEKESDTDKTELYSARDLPRSELEGRLRFYKSELDRKDELIREMTKLTANAPVMCQFRASDTQTCSHEKLEEIRVKVEKLQHTIVENKEIIHEKNMTINELKAECDAARLENVDHLKRIEELEGLLLEQTHKLHNFEQAGNQHTLVIQSLQEDIKMKTNKLLDLRYQYKILEEKDERRKKAEKSSHEELEKYIKDQANLLDCEAKSQSCLLKLTDLLRSFSDCKEQVKRQGDAIEAFEFEQKASRETISRLSGEINKEQAARQTAENSEREVKQELKKTTTACERAEARIRLLEGRVQSLTQSLQVARCDAVERDKQLNRIAEVESMFQNKVYESNVSNHSSTPQHDKYNQSLDDIQVIQKFVNTMASWLSFPQSADLSVLLSTITQRIEEMDESLKQQAQVITELEMELAGLREERLKYTSNTDMLKERIIYLEQYRASDGTLIDELRSEKDRLHYHLCKLAQIVKIDEPVAELGVEILGDTIAIRLNQLQQGDTEKQANQRLQITRLQRELRETKDRAESLDLQIGVMRRRLVDAQESRHHQTLTPASSTPMTLASSEKERRRLLKQLEQVKEVEENLRQEIVMLKARLLESSQTKLAEVSLSKALRAAQTKVDELTVLCDKRDNENKKLAGELNEFRKHSSREMVSQNEELLRLRQEVKHLQTALNCSRKSEESLLEFRRLVAIYLGLDNEQLTVPDYEILTHLDRLVSANQSQIANAVATERAINLVTGNTRPNIIGHYNR</sequence>
<keyword evidence="3" id="KW-1185">Reference proteome</keyword>
<organism evidence="3 5">
    <name type="scientific">Trichobilharzia regenti</name>
    <name type="common">Nasal bird schistosome</name>
    <dbReference type="NCBI Taxonomy" id="157069"/>
    <lineage>
        <taxon>Eukaryota</taxon>
        <taxon>Metazoa</taxon>
        <taxon>Spiralia</taxon>
        <taxon>Lophotrochozoa</taxon>
        <taxon>Platyhelminthes</taxon>
        <taxon>Trematoda</taxon>
        <taxon>Digenea</taxon>
        <taxon>Strigeidida</taxon>
        <taxon>Schistosomatoidea</taxon>
        <taxon>Schistosomatidae</taxon>
        <taxon>Trichobilharzia</taxon>
    </lineage>
</organism>
<feature type="region of interest" description="Disordered" evidence="2">
    <location>
        <begin position="540"/>
        <end position="560"/>
    </location>
</feature>
<dbReference type="WBParaSite" id="TREG1_70690.4">
    <property type="protein sequence ID" value="TREG1_70690.4"/>
    <property type="gene ID" value="TREG1_70690"/>
</dbReference>
<feature type="coiled-coil region" evidence="1">
    <location>
        <begin position="22"/>
        <end position="52"/>
    </location>
</feature>
<dbReference type="Proteomes" id="UP000050795">
    <property type="component" value="Unassembled WGS sequence"/>
</dbReference>
<proteinExistence type="predicted"/>
<evidence type="ECO:0000256" key="1">
    <source>
        <dbReference type="SAM" id="Coils"/>
    </source>
</evidence>
<feature type="coiled-coil region" evidence="1">
    <location>
        <begin position="391"/>
        <end position="425"/>
    </location>
</feature>
<feature type="coiled-coil region" evidence="1">
    <location>
        <begin position="250"/>
        <end position="305"/>
    </location>
</feature>
<evidence type="ECO:0000313" key="3">
    <source>
        <dbReference type="Proteomes" id="UP000050795"/>
    </source>
</evidence>
<dbReference type="WBParaSite" id="TREG1_70690.2">
    <property type="protein sequence ID" value="TREG1_70690.2"/>
    <property type="gene ID" value="TREG1_70690"/>
</dbReference>
<evidence type="ECO:0008006" key="6">
    <source>
        <dbReference type="Google" id="ProtNLM"/>
    </source>
</evidence>
<feature type="compositionally biased region" description="Polar residues" evidence="2">
    <location>
        <begin position="547"/>
        <end position="560"/>
    </location>
</feature>
<dbReference type="AlphaFoldDB" id="A0AA85K9H9"/>
<name>A0AA85K9H9_TRIRE</name>
<dbReference type="WBParaSite" id="TREG1_70690.3">
    <property type="protein sequence ID" value="TREG1_70690.3"/>
    <property type="gene ID" value="TREG1_70690"/>
</dbReference>
<dbReference type="PANTHER" id="PTHR18863:SF6">
    <property type="entry name" value="COILED-COIL DOMAIN-CONTAINING PROTEIN 170"/>
    <property type="match status" value="1"/>
</dbReference>
<evidence type="ECO:0000313" key="5">
    <source>
        <dbReference type="WBParaSite" id="TREG1_70690.3"/>
    </source>
</evidence>
<feature type="coiled-coil region" evidence="1">
    <location>
        <begin position="93"/>
        <end position="193"/>
    </location>
</feature>
<accession>A0AA85K9H9</accession>
<feature type="coiled-coil region" evidence="1">
    <location>
        <begin position="642"/>
        <end position="669"/>
    </location>
</feature>
<evidence type="ECO:0000256" key="2">
    <source>
        <dbReference type="SAM" id="MobiDB-lite"/>
    </source>
</evidence>
<reference evidence="3" key="1">
    <citation type="submission" date="2022-06" db="EMBL/GenBank/DDBJ databases">
        <authorList>
            <person name="Berger JAMES D."/>
            <person name="Berger JAMES D."/>
        </authorList>
    </citation>
    <scope>NUCLEOTIDE SEQUENCE [LARGE SCALE GENOMIC DNA]</scope>
</reference>
<feature type="coiled-coil region" evidence="1">
    <location>
        <begin position="501"/>
        <end position="528"/>
    </location>
</feature>